<keyword evidence="5 7" id="KW-0472">Membrane</keyword>
<feature type="transmembrane region" description="Helical" evidence="7">
    <location>
        <begin position="451"/>
        <end position="475"/>
    </location>
</feature>
<reference evidence="9" key="1">
    <citation type="submission" date="2025-08" db="UniProtKB">
        <authorList>
            <consortium name="RefSeq"/>
        </authorList>
    </citation>
    <scope>IDENTIFICATION</scope>
</reference>
<feature type="transmembrane region" description="Helical" evidence="7">
    <location>
        <begin position="409"/>
        <end position="430"/>
    </location>
</feature>
<keyword evidence="8" id="KW-1185">Reference proteome</keyword>
<feature type="transmembrane region" description="Helical" evidence="7">
    <location>
        <begin position="307"/>
        <end position="325"/>
    </location>
</feature>
<evidence type="ECO:0000256" key="5">
    <source>
        <dbReference type="ARBA" id="ARBA00023136"/>
    </source>
</evidence>
<dbReference type="PANTHER" id="PTHR13906:SF4">
    <property type="entry name" value="LYSOPHOSPHOLIPID ACYLTRANSFERASE 6"/>
    <property type="match status" value="1"/>
</dbReference>
<evidence type="ECO:0000256" key="7">
    <source>
        <dbReference type="SAM" id="Phobius"/>
    </source>
</evidence>
<feature type="transmembrane region" description="Helical" evidence="7">
    <location>
        <begin position="69"/>
        <end position="88"/>
    </location>
</feature>
<dbReference type="RefSeq" id="XP_015593096.1">
    <property type="nucleotide sequence ID" value="XM_015737610.2"/>
</dbReference>
<accession>A0AAJ7FI83</accession>
<feature type="transmembrane region" description="Helical" evidence="7">
    <location>
        <begin position="108"/>
        <end position="126"/>
    </location>
</feature>
<dbReference type="GeneID" id="107266775"/>
<organism evidence="8 9">
    <name type="scientific">Cephus cinctus</name>
    <name type="common">Wheat stem sawfly</name>
    <dbReference type="NCBI Taxonomy" id="211228"/>
    <lineage>
        <taxon>Eukaryota</taxon>
        <taxon>Metazoa</taxon>
        <taxon>Ecdysozoa</taxon>
        <taxon>Arthropoda</taxon>
        <taxon>Hexapoda</taxon>
        <taxon>Insecta</taxon>
        <taxon>Pterygota</taxon>
        <taxon>Neoptera</taxon>
        <taxon>Endopterygota</taxon>
        <taxon>Hymenoptera</taxon>
        <taxon>Cephoidea</taxon>
        <taxon>Cephidae</taxon>
        <taxon>Cephus</taxon>
    </lineage>
</organism>
<keyword evidence="4 7" id="KW-1133">Transmembrane helix</keyword>
<keyword evidence="6 9" id="KW-0012">Acyltransferase</keyword>
<evidence type="ECO:0000256" key="6">
    <source>
        <dbReference type="ARBA" id="ARBA00023315"/>
    </source>
</evidence>
<dbReference type="Proteomes" id="UP000694920">
    <property type="component" value="Unplaced"/>
</dbReference>
<evidence type="ECO:0000256" key="4">
    <source>
        <dbReference type="ARBA" id="ARBA00022989"/>
    </source>
</evidence>
<evidence type="ECO:0000313" key="9">
    <source>
        <dbReference type="RefSeq" id="XP_015593096.1"/>
    </source>
</evidence>
<evidence type="ECO:0000256" key="2">
    <source>
        <dbReference type="ARBA" id="ARBA00022679"/>
    </source>
</evidence>
<name>A0AAJ7FI83_CEPCN</name>
<feature type="transmembrane region" description="Helical" evidence="7">
    <location>
        <begin position="276"/>
        <end position="295"/>
    </location>
</feature>
<dbReference type="CTD" id="36045"/>
<keyword evidence="2" id="KW-0808">Transferase</keyword>
<feature type="transmembrane region" description="Helical" evidence="7">
    <location>
        <begin position="12"/>
        <end position="34"/>
    </location>
</feature>
<evidence type="ECO:0000313" key="8">
    <source>
        <dbReference type="Proteomes" id="UP000694920"/>
    </source>
</evidence>
<dbReference type="AlphaFoldDB" id="A0AAJ7FI83"/>
<protein>
    <submittedName>
        <fullName evidence="9">Lysophospholipid acyltransferase 1 isoform X1</fullName>
    </submittedName>
</protein>
<dbReference type="InterPro" id="IPR004299">
    <property type="entry name" value="MBOAT_fam"/>
</dbReference>
<gene>
    <name evidence="9" type="primary">LOC107266775</name>
</gene>
<keyword evidence="3 7" id="KW-0812">Transmembrane</keyword>
<dbReference type="PANTHER" id="PTHR13906">
    <property type="entry name" value="PORCUPINE"/>
    <property type="match status" value="1"/>
</dbReference>
<evidence type="ECO:0000256" key="3">
    <source>
        <dbReference type="ARBA" id="ARBA00022692"/>
    </source>
</evidence>
<comment type="subcellular location">
    <subcellularLocation>
        <location evidence="1">Membrane</location>
        <topology evidence="1">Multi-pass membrane protein</topology>
    </subcellularLocation>
</comment>
<sequence>MAFEFSCGWRTLLVFRSIRSVLLVLTLSLAFYSIYPMNFLITQFAALGLASILRTSLSPNVVTPAIRHAFGLIVGLAFGYFCFGKQAVHLAGLPALCYIVMRTQDPKIMQRMVLAVALFYLSCIHFHRQLYDYGSYTLDITGPLMVITQKVTSLAFNVHDGFTRRDDELTPSQRYYAIRYVLFPFKTSSSLRLYIPGATLLRFRKLPTALEYFSYVFHFQALMAGPIIFYRDYIDFIHGSKIRGAKSLTGYHDERSGMGHEIILEPSPGLVVIKKVLGSLMCAIIFVNLIPSFPIQRIKDDEFLEKSSFLYKFWYLMIATMLVRFKYYHAWLFADAICNESGLGFNGYDETGKLKWDLVSNVDVIKFETSLSLKDAIEQWNKGTNRWLRMIVYERVKKNGTILTYALSAIWHGFYPGYYLTFASGALFTFASRAVRRNVRPLFLGTRTAKFFYDVLTFIATRLVMAYCTFSFILLEFMPSIRLYLSLYLVPHILGLVALVVLPRFMKLFSSSNRGMETHGVTQETPNGHAHKIY</sequence>
<feature type="transmembrane region" description="Helical" evidence="7">
    <location>
        <begin position="40"/>
        <end position="57"/>
    </location>
</feature>
<feature type="transmembrane region" description="Helical" evidence="7">
    <location>
        <begin position="212"/>
        <end position="230"/>
    </location>
</feature>
<dbReference type="GO" id="GO:0030258">
    <property type="term" value="P:lipid modification"/>
    <property type="evidence" value="ECO:0007669"/>
    <property type="project" value="TreeGrafter"/>
</dbReference>
<evidence type="ECO:0000256" key="1">
    <source>
        <dbReference type="ARBA" id="ARBA00004141"/>
    </source>
</evidence>
<dbReference type="KEGG" id="ccin:107266775"/>
<dbReference type="InterPro" id="IPR049941">
    <property type="entry name" value="LPLAT_7/PORCN-like"/>
</dbReference>
<dbReference type="GO" id="GO:0016020">
    <property type="term" value="C:membrane"/>
    <property type="evidence" value="ECO:0007669"/>
    <property type="project" value="UniProtKB-SubCell"/>
</dbReference>
<proteinExistence type="predicted"/>
<feature type="transmembrane region" description="Helical" evidence="7">
    <location>
        <begin position="481"/>
        <end position="502"/>
    </location>
</feature>
<dbReference type="Pfam" id="PF03062">
    <property type="entry name" value="MBOAT"/>
    <property type="match status" value="1"/>
</dbReference>
<dbReference type="GO" id="GO:0016746">
    <property type="term" value="F:acyltransferase activity"/>
    <property type="evidence" value="ECO:0007669"/>
    <property type="project" value="UniProtKB-KW"/>
</dbReference>